<dbReference type="PANTHER" id="PTHR18763:SF0">
    <property type="entry name" value="WD REPEAT-CONTAINING PROTEIN 18"/>
    <property type="match status" value="1"/>
</dbReference>
<evidence type="ECO:0000256" key="5">
    <source>
        <dbReference type="PROSITE-ProRule" id="PRU00221"/>
    </source>
</evidence>
<dbReference type="GO" id="GO:0120330">
    <property type="term" value="C:rixosome complex"/>
    <property type="evidence" value="ECO:0007669"/>
    <property type="project" value="UniProtKB-UniRule"/>
</dbReference>
<feature type="compositionally biased region" description="Acidic residues" evidence="7">
    <location>
        <begin position="518"/>
        <end position="532"/>
    </location>
</feature>
<proteinExistence type="inferred from homology"/>
<dbReference type="GO" id="GO:0006261">
    <property type="term" value="P:DNA-templated DNA replication"/>
    <property type="evidence" value="ECO:0007669"/>
    <property type="project" value="TreeGrafter"/>
</dbReference>
<dbReference type="SUPFAM" id="SSF50978">
    <property type="entry name" value="WD40 repeat-like"/>
    <property type="match status" value="1"/>
</dbReference>
<dbReference type="OrthoDB" id="756370at2759"/>
<keyword evidence="4" id="KW-0677">Repeat</keyword>
<sequence length="532" mass="57579">MLTESFVAATLTTKAPVTNTSAALKDVGIFKHELWPQNTFRQGFKKSSSRSGCAAISATHVFAAQAEKAVVNVYSRERGNQEATVPFPEKLSRVAFAGGASVLVLGTEEGRLILWEVATGRLSTSAAAHLQGISSLCITPEDEYIISGSGDTQIHVWSLASLISFKHRSDGFGNEEPSKSPIRSFSVHRSGISAIQCGHSTSSTNLVVSGSLDGTCHVWHVDTCQLLRTILLPSPAISIAIDPADRVFYFGSQSGDIFSWAVYQESHNGISSLHPSTAKAAREITMKDRWTIPSSDLGPANCVSLSYDGSSLLSGHSNGAVLRWDTGKKRVFGEVTNLGQSVTWIQTLEPEGMLNAEALDYSIPEIVKPNLELSAQTDNGSCGVPSKYGLHARIAPRAKGIVNCVDEALSNSGFPQSMIEDALNSLRNGGTTSMSGSNETATSSHTEKLESEISRLKQQLAAINHAEQRRMERRLVRSEKRKALGLKKREAYFAAKKEGRDGDAAMKQWEEKEKAIDAESDDDELEDDMDTE</sequence>
<dbReference type="InterPro" id="IPR015943">
    <property type="entry name" value="WD40/YVTN_repeat-like_dom_sf"/>
</dbReference>
<comment type="caution">
    <text evidence="8">The sequence shown here is derived from an EMBL/GenBank/DDBJ whole genome shotgun (WGS) entry which is preliminary data.</text>
</comment>
<evidence type="ECO:0000256" key="4">
    <source>
        <dbReference type="ARBA" id="ARBA00022737"/>
    </source>
</evidence>
<dbReference type="GO" id="GO:0005656">
    <property type="term" value="C:nuclear pre-replicative complex"/>
    <property type="evidence" value="ECO:0007669"/>
    <property type="project" value="TreeGrafter"/>
</dbReference>
<protein>
    <recommendedName>
        <fullName evidence="6">Pre-rRNA-processing protein IPI3</fullName>
    </recommendedName>
</protein>
<keyword evidence="6" id="KW-0539">Nucleus</keyword>
<feature type="compositionally biased region" description="Basic and acidic residues" evidence="7">
    <location>
        <begin position="497"/>
        <end position="517"/>
    </location>
</feature>
<dbReference type="VEuPathDB" id="FungiDB:PV10_08173"/>
<dbReference type="PROSITE" id="PS50294">
    <property type="entry name" value="WD_REPEATS_REGION"/>
    <property type="match status" value="1"/>
</dbReference>
<dbReference type="InterPro" id="IPR045227">
    <property type="entry name" value="WDR18/Ipi3/RID3"/>
</dbReference>
<feature type="region of interest" description="Disordered" evidence="7">
    <location>
        <begin position="426"/>
        <end position="451"/>
    </location>
</feature>
<dbReference type="GO" id="GO:0006364">
    <property type="term" value="P:rRNA processing"/>
    <property type="evidence" value="ECO:0007669"/>
    <property type="project" value="UniProtKB-UniRule"/>
</dbReference>
<dbReference type="PROSITE" id="PS50082">
    <property type="entry name" value="WD_REPEATS_2"/>
    <property type="match status" value="2"/>
</dbReference>
<evidence type="ECO:0000313" key="8">
    <source>
        <dbReference type="EMBL" id="RVX67927.1"/>
    </source>
</evidence>
<evidence type="ECO:0000256" key="1">
    <source>
        <dbReference type="ARBA" id="ARBA00002355"/>
    </source>
</evidence>
<feature type="repeat" description="WD" evidence="5">
    <location>
        <begin position="185"/>
        <end position="229"/>
    </location>
</feature>
<keyword evidence="6" id="KW-0698">rRNA processing</keyword>
<reference evidence="8 9" key="1">
    <citation type="submission" date="2017-03" db="EMBL/GenBank/DDBJ databases">
        <title>Genomes of endolithic fungi from Antarctica.</title>
        <authorList>
            <person name="Coleine C."/>
            <person name="Masonjones S."/>
            <person name="Stajich J.E."/>
        </authorList>
    </citation>
    <scope>NUCLEOTIDE SEQUENCE [LARGE SCALE GENOMIC DNA]</scope>
    <source>
        <strain evidence="8 9">CCFEE 6314</strain>
    </source>
</reference>
<dbReference type="SMART" id="SM00320">
    <property type="entry name" value="WD40"/>
    <property type="match status" value="5"/>
</dbReference>
<gene>
    <name evidence="8" type="ORF">B0A52_08532</name>
</gene>
<feature type="region of interest" description="Disordered" evidence="7">
    <location>
        <begin position="497"/>
        <end position="532"/>
    </location>
</feature>
<dbReference type="EMBL" id="NAJM01000043">
    <property type="protein sequence ID" value="RVX67927.1"/>
    <property type="molecule type" value="Genomic_DNA"/>
</dbReference>
<feature type="compositionally biased region" description="Polar residues" evidence="7">
    <location>
        <begin position="426"/>
        <end position="444"/>
    </location>
</feature>
<evidence type="ECO:0000256" key="6">
    <source>
        <dbReference type="RuleBase" id="RU369067"/>
    </source>
</evidence>
<comment type="subcellular location">
    <subcellularLocation>
        <location evidence="6">Nucleus</location>
    </subcellularLocation>
</comment>
<comment type="similarity">
    <text evidence="2 6">Belongs to the WD repeat IPI3/WDR18 family.</text>
</comment>
<organism evidence="8 9">
    <name type="scientific">Exophiala mesophila</name>
    <name type="common">Black yeast-like fungus</name>
    <dbReference type="NCBI Taxonomy" id="212818"/>
    <lineage>
        <taxon>Eukaryota</taxon>
        <taxon>Fungi</taxon>
        <taxon>Dikarya</taxon>
        <taxon>Ascomycota</taxon>
        <taxon>Pezizomycotina</taxon>
        <taxon>Eurotiomycetes</taxon>
        <taxon>Chaetothyriomycetidae</taxon>
        <taxon>Chaetothyriales</taxon>
        <taxon>Herpotrichiellaceae</taxon>
        <taxon>Exophiala</taxon>
    </lineage>
</organism>
<dbReference type="FunFam" id="2.130.10.10:FF:000929">
    <property type="entry name" value="Ribosomal assembly complex component Ipi3"/>
    <property type="match status" value="1"/>
</dbReference>
<feature type="repeat" description="WD" evidence="5">
    <location>
        <begin position="126"/>
        <end position="161"/>
    </location>
</feature>
<dbReference type="Gene3D" id="2.130.10.10">
    <property type="entry name" value="YVTN repeat-like/Quinoprotein amine dehydrogenase"/>
    <property type="match status" value="1"/>
</dbReference>
<dbReference type="InterPro" id="IPR036322">
    <property type="entry name" value="WD40_repeat_dom_sf"/>
</dbReference>
<evidence type="ECO:0000256" key="3">
    <source>
        <dbReference type="ARBA" id="ARBA00022574"/>
    </source>
</evidence>
<dbReference type="InterPro" id="IPR001680">
    <property type="entry name" value="WD40_rpt"/>
</dbReference>
<evidence type="ECO:0000256" key="7">
    <source>
        <dbReference type="SAM" id="MobiDB-lite"/>
    </source>
</evidence>
<dbReference type="PANTHER" id="PTHR18763">
    <property type="entry name" value="WD-REPEAT PROTEIN 18"/>
    <property type="match status" value="1"/>
</dbReference>
<dbReference type="Pfam" id="PF00400">
    <property type="entry name" value="WD40"/>
    <property type="match status" value="2"/>
</dbReference>
<evidence type="ECO:0000256" key="2">
    <source>
        <dbReference type="ARBA" id="ARBA00010143"/>
    </source>
</evidence>
<accession>A0A438MW08</accession>
<dbReference type="AlphaFoldDB" id="A0A438MW08"/>
<comment type="function">
    <text evidence="1 6">Component of the RIX1 complex required for processing of ITS2 sequences from 35S pre-rRNA.</text>
</comment>
<name>A0A438MW08_EXOME</name>
<keyword evidence="3 5" id="KW-0853">WD repeat</keyword>
<evidence type="ECO:0000313" key="9">
    <source>
        <dbReference type="Proteomes" id="UP000288859"/>
    </source>
</evidence>
<comment type="subunit">
    <text evidence="6">Component of the RIX1 complex, composed of IPI1, RIX1/IPI2 and IPI3 in a 1:2:2 stoichiometry. The complex interacts (via RIX1) with MDN1 (via its hexameric AAA ATPase ring) and the pre-60S ribosome particles.</text>
</comment>
<dbReference type="Proteomes" id="UP000288859">
    <property type="component" value="Unassembled WGS sequence"/>
</dbReference>